<dbReference type="Proteomes" id="UP000663877">
    <property type="component" value="Unassembled WGS sequence"/>
</dbReference>
<dbReference type="EMBL" id="CAJNOM010000806">
    <property type="protein sequence ID" value="CAF1565281.1"/>
    <property type="molecule type" value="Genomic_DNA"/>
</dbReference>
<protein>
    <recommendedName>
        <fullName evidence="3">NmrA-like domain-containing protein</fullName>
    </recommendedName>
</protein>
<dbReference type="Gene3D" id="3.40.50.720">
    <property type="entry name" value="NAD(P)-binding Rossmann-like Domain"/>
    <property type="match status" value="1"/>
</dbReference>
<organism evidence="5 6">
    <name type="scientific">Adineta steineri</name>
    <dbReference type="NCBI Taxonomy" id="433720"/>
    <lineage>
        <taxon>Eukaryota</taxon>
        <taxon>Metazoa</taxon>
        <taxon>Spiralia</taxon>
        <taxon>Gnathifera</taxon>
        <taxon>Rotifera</taxon>
        <taxon>Eurotatoria</taxon>
        <taxon>Bdelloidea</taxon>
        <taxon>Adinetida</taxon>
        <taxon>Adinetidae</taxon>
        <taxon>Adineta</taxon>
    </lineage>
</organism>
<evidence type="ECO:0000313" key="4">
    <source>
        <dbReference type="EMBL" id="CAF0863718.1"/>
    </source>
</evidence>
<keyword evidence="2" id="KW-0560">Oxidoreductase</keyword>
<evidence type="ECO:0000256" key="1">
    <source>
        <dbReference type="ARBA" id="ARBA00022857"/>
    </source>
</evidence>
<dbReference type="InterPro" id="IPR036291">
    <property type="entry name" value="NAD(P)-bd_dom_sf"/>
</dbReference>
<comment type="caution">
    <text evidence="5">The sequence shown here is derived from an EMBL/GenBank/DDBJ whole genome shotgun (WGS) entry which is preliminary data.</text>
</comment>
<reference evidence="5" key="1">
    <citation type="submission" date="2021-02" db="EMBL/GenBank/DDBJ databases">
        <authorList>
            <person name="Nowell W R."/>
        </authorList>
    </citation>
    <scope>NUCLEOTIDE SEQUENCE</scope>
</reference>
<keyword evidence="1" id="KW-0521">NADP</keyword>
<dbReference type="Proteomes" id="UP000663832">
    <property type="component" value="Unassembled WGS sequence"/>
</dbReference>
<dbReference type="PANTHER" id="PTHR47706">
    <property type="entry name" value="NMRA-LIKE FAMILY PROTEIN"/>
    <property type="match status" value="1"/>
</dbReference>
<keyword evidence="6" id="KW-1185">Reference proteome</keyword>
<gene>
    <name evidence="4" type="ORF">BJG266_LOCUS8522</name>
    <name evidence="5" type="ORF">QVE165_LOCUS48286</name>
</gene>
<evidence type="ECO:0000256" key="2">
    <source>
        <dbReference type="ARBA" id="ARBA00023002"/>
    </source>
</evidence>
<dbReference type="Pfam" id="PF05368">
    <property type="entry name" value="NmrA"/>
    <property type="match status" value="1"/>
</dbReference>
<evidence type="ECO:0000313" key="5">
    <source>
        <dbReference type="EMBL" id="CAF1565281.1"/>
    </source>
</evidence>
<dbReference type="OrthoDB" id="10007544at2759"/>
<accession>A0A815Y1K4</accession>
<dbReference type="Gene3D" id="3.90.25.10">
    <property type="entry name" value="UDP-galactose 4-epimerase, domain 1"/>
    <property type="match status" value="1"/>
</dbReference>
<feature type="domain" description="NmrA-like" evidence="3">
    <location>
        <begin position="3"/>
        <end position="293"/>
    </location>
</feature>
<dbReference type="InterPro" id="IPR051609">
    <property type="entry name" value="NmrA/Isoflavone_reductase-like"/>
</dbReference>
<name>A0A815Y1K4_9BILA</name>
<dbReference type="SUPFAM" id="SSF51735">
    <property type="entry name" value="NAD(P)-binding Rossmann-fold domains"/>
    <property type="match status" value="1"/>
</dbReference>
<evidence type="ECO:0000313" key="6">
    <source>
        <dbReference type="Proteomes" id="UP000663832"/>
    </source>
</evidence>
<dbReference type="InterPro" id="IPR008030">
    <property type="entry name" value="NmrA-like"/>
</dbReference>
<evidence type="ECO:0000259" key="3">
    <source>
        <dbReference type="Pfam" id="PF05368"/>
    </source>
</evidence>
<dbReference type="AlphaFoldDB" id="A0A815Y1K4"/>
<dbReference type="EMBL" id="CAJNOI010000026">
    <property type="protein sequence ID" value="CAF0863718.1"/>
    <property type="molecule type" value="Genomic_DNA"/>
</dbReference>
<proteinExistence type="predicted"/>
<dbReference type="PANTHER" id="PTHR47706:SF9">
    <property type="entry name" value="NMRA-LIKE DOMAIN-CONTAINING PROTEIN-RELATED"/>
    <property type="match status" value="1"/>
</dbReference>
<dbReference type="GO" id="GO:0016491">
    <property type="term" value="F:oxidoreductase activity"/>
    <property type="evidence" value="ECO:0007669"/>
    <property type="project" value="UniProtKB-KW"/>
</dbReference>
<sequence length="300" mass="34536">MYKNIIIVGATGRYLGKKITSSFLKRQDDFNVSILLSKKAMEDEEKKKFFEDFQKQGAKLIFGELDDPIGLEKSLEGIDVVISLLTGHDQEILFNGQKSLIEASKKAHVKRFITSGYGMDLSRIKENECYYYVPKQRIESLLENDSSIEHTFIATELFAEFLFTPDFGIDIKQRIIKSFGPSDMKISTTYTDDIALLLPDIILSDESKNARINIASFTTTFKEIHQVAEKVTGEKFQFVEDRSYENLTKEELYKQVFEFVKTVYARGEGYFDKPFNKIHPKLSKIPTTTLEDYIKIKLSE</sequence>